<accession>A0ABY7M176</accession>
<evidence type="ECO:0000313" key="3">
    <source>
        <dbReference type="Proteomes" id="UP001210120"/>
    </source>
</evidence>
<feature type="transmembrane region" description="Helical" evidence="1">
    <location>
        <begin position="13"/>
        <end position="34"/>
    </location>
</feature>
<gene>
    <name evidence="2" type="ORF">O7R10_00170</name>
</gene>
<dbReference type="EMBL" id="CP115156">
    <property type="protein sequence ID" value="WBL31473.1"/>
    <property type="molecule type" value="Genomic_DNA"/>
</dbReference>
<keyword evidence="3" id="KW-1185">Reference proteome</keyword>
<keyword evidence="1" id="KW-1133">Transmembrane helix</keyword>
<dbReference type="Proteomes" id="UP001210120">
    <property type="component" value="Chromosome"/>
</dbReference>
<protein>
    <submittedName>
        <fullName evidence="2">Uncharacterized protein</fullName>
    </submittedName>
</protein>
<name>A0ABY7M176_9MOLU</name>
<keyword evidence="1" id="KW-0472">Membrane</keyword>
<proteinExistence type="predicted"/>
<organism evidence="2 3">
    <name type="scientific">Candidatus Phytoplasma sacchari</name>
    <dbReference type="NCBI Taxonomy" id="2609813"/>
    <lineage>
        <taxon>Bacteria</taxon>
        <taxon>Bacillati</taxon>
        <taxon>Mycoplasmatota</taxon>
        <taxon>Mollicutes</taxon>
        <taxon>Acholeplasmatales</taxon>
        <taxon>Acholeplasmataceae</taxon>
        <taxon>Candidatus Phytoplasma</taxon>
        <taxon>16SrXI (Rice yellow dwarf group)</taxon>
    </lineage>
</organism>
<sequence length="107" mass="12560">MVKNVHNVKKYKYFIFIVLSILFVLLKIQLLLAFKSRKEAEEIKIDKKILSSNEMDKNNFLNSENKKIKKISYHSETNEDGTKIFRSLITKQVVSKTLPDQTIINLE</sequence>
<evidence type="ECO:0000313" key="2">
    <source>
        <dbReference type="EMBL" id="WBL31473.1"/>
    </source>
</evidence>
<keyword evidence="1" id="KW-0812">Transmembrane</keyword>
<reference evidence="2" key="1">
    <citation type="submission" date="2022-12" db="EMBL/GenBank/DDBJ databases">
        <title>Genomic Characterization of Candidatus Phytoplasma sacchari in China.</title>
        <authorList>
            <person name="Zhang R.-Y."/>
        </authorList>
    </citation>
    <scope>NUCLEOTIDE SEQUENCE [LARGE SCALE GENOMIC DNA]</scope>
    <source>
        <strain evidence="2">SCWL1</strain>
    </source>
</reference>
<evidence type="ECO:0000256" key="1">
    <source>
        <dbReference type="SAM" id="Phobius"/>
    </source>
</evidence>